<dbReference type="InParanoid" id="A0A1Y2LSS9"/>
<gene>
    <name evidence="7" type="ORF">B5807_08357</name>
</gene>
<evidence type="ECO:0000259" key="6">
    <source>
        <dbReference type="PROSITE" id="PS50089"/>
    </source>
</evidence>
<dbReference type="PROSITE" id="PS50089">
    <property type="entry name" value="ZF_RING_2"/>
    <property type="match status" value="1"/>
</dbReference>
<evidence type="ECO:0008006" key="9">
    <source>
        <dbReference type="Google" id="ProtNLM"/>
    </source>
</evidence>
<name>A0A1Y2LSS9_EPING</name>
<dbReference type="PANTHER" id="PTHR47843">
    <property type="entry name" value="BTB DOMAIN-CONTAINING PROTEIN-RELATED"/>
    <property type="match status" value="1"/>
</dbReference>
<dbReference type="PANTHER" id="PTHR47843:SF2">
    <property type="entry name" value="BTB DOMAIN-CONTAINING PROTEIN"/>
    <property type="match status" value="1"/>
</dbReference>
<sequence length="270" mass="30791">MTDPPAISHFRKDLSPRLLGRRVVSIVVGSAQKWFTIHEDLICVTPFFRNLLQPQRKEIEGDCCICHDSLNSDNKELTYCSISCGNNFHLACVEDYQGAVPAEDFKCPLCREFLVLPSSWGGAYELPDADIIAFDVYVQWLYKTPFLNLLDSNTASLAYVLGEKLEENDFCRDLLYSFATRYMRAKKCPSISTVQRVYSKTKIDSPMRKLLVNMYAELDQPNLEGGIMNWCDFPPAFQHELVMALARRRYGSPAYAWGDVEAGKARLLSW</sequence>
<evidence type="ECO:0000259" key="5">
    <source>
        <dbReference type="PROSITE" id="PS50016"/>
    </source>
</evidence>
<feature type="domain" description="PHD-type" evidence="5">
    <location>
        <begin position="60"/>
        <end position="113"/>
    </location>
</feature>
<dbReference type="PROSITE" id="PS50016">
    <property type="entry name" value="ZF_PHD_2"/>
    <property type="match status" value="1"/>
</dbReference>
<dbReference type="Proteomes" id="UP000193240">
    <property type="component" value="Unassembled WGS sequence"/>
</dbReference>
<evidence type="ECO:0000313" key="8">
    <source>
        <dbReference type="Proteomes" id="UP000193240"/>
    </source>
</evidence>
<dbReference type="OMA" id="IHEDLIC"/>
<dbReference type="InterPro" id="IPR011011">
    <property type="entry name" value="Znf_FYVE_PHD"/>
</dbReference>
<evidence type="ECO:0000256" key="1">
    <source>
        <dbReference type="ARBA" id="ARBA00022723"/>
    </source>
</evidence>
<keyword evidence="2 4" id="KW-0863">Zinc-finger</keyword>
<keyword evidence="3" id="KW-0862">Zinc</keyword>
<evidence type="ECO:0000256" key="3">
    <source>
        <dbReference type="ARBA" id="ARBA00022833"/>
    </source>
</evidence>
<evidence type="ECO:0000256" key="2">
    <source>
        <dbReference type="ARBA" id="ARBA00022771"/>
    </source>
</evidence>
<dbReference type="EMBL" id="KZ107851">
    <property type="protein sequence ID" value="OSS46632.1"/>
    <property type="molecule type" value="Genomic_DNA"/>
</dbReference>
<accession>A0A1Y2LSS9</accession>
<dbReference type="InterPro" id="IPR019787">
    <property type="entry name" value="Znf_PHD-finger"/>
</dbReference>
<reference evidence="7 8" key="1">
    <citation type="journal article" date="2017" name="Genome Announc.">
        <title>Genome sequence of the saprophytic ascomycete Epicoccum nigrum ICMP 19927 strain isolated from New Zealand.</title>
        <authorList>
            <person name="Fokin M."/>
            <person name="Fleetwood D."/>
            <person name="Weir B.S."/>
            <person name="Villas-Boas S.G."/>
        </authorList>
    </citation>
    <scope>NUCLEOTIDE SEQUENCE [LARGE SCALE GENOMIC DNA]</scope>
    <source>
        <strain evidence="7 8">ICMP 19927</strain>
    </source>
</reference>
<dbReference type="GO" id="GO:0008270">
    <property type="term" value="F:zinc ion binding"/>
    <property type="evidence" value="ECO:0007669"/>
    <property type="project" value="UniProtKB-KW"/>
</dbReference>
<keyword evidence="1" id="KW-0479">Metal-binding</keyword>
<proteinExistence type="predicted"/>
<organism evidence="7 8">
    <name type="scientific">Epicoccum nigrum</name>
    <name type="common">Soil fungus</name>
    <name type="synonym">Epicoccum purpurascens</name>
    <dbReference type="NCBI Taxonomy" id="105696"/>
    <lineage>
        <taxon>Eukaryota</taxon>
        <taxon>Fungi</taxon>
        <taxon>Dikarya</taxon>
        <taxon>Ascomycota</taxon>
        <taxon>Pezizomycotina</taxon>
        <taxon>Dothideomycetes</taxon>
        <taxon>Pleosporomycetidae</taxon>
        <taxon>Pleosporales</taxon>
        <taxon>Pleosporineae</taxon>
        <taxon>Didymellaceae</taxon>
        <taxon>Epicoccum</taxon>
    </lineage>
</organism>
<dbReference type="STRING" id="105696.A0A1Y2LSS9"/>
<dbReference type="SUPFAM" id="SSF57903">
    <property type="entry name" value="FYVE/PHD zinc finger"/>
    <property type="match status" value="1"/>
</dbReference>
<dbReference type="InterPro" id="IPR013083">
    <property type="entry name" value="Znf_RING/FYVE/PHD"/>
</dbReference>
<dbReference type="InterPro" id="IPR001841">
    <property type="entry name" value="Znf_RING"/>
</dbReference>
<evidence type="ECO:0000256" key="4">
    <source>
        <dbReference type="PROSITE-ProRule" id="PRU00175"/>
    </source>
</evidence>
<dbReference type="Gene3D" id="3.30.40.10">
    <property type="entry name" value="Zinc/RING finger domain, C3HC4 (zinc finger)"/>
    <property type="match status" value="1"/>
</dbReference>
<evidence type="ECO:0000313" key="7">
    <source>
        <dbReference type="EMBL" id="OSS46632.1"/>
    </source>
</evidence>
<feature type="domain" description="RING-type" evidence="6">
    <location>
        <begin position="63"/>
        <end position="111"/>
    </location>
</feature>
<protein>
    <recommendedName>
        <fullName evidence="9">RING-type domain-containing protein</fullName>
    </recommendedName>
</protein>
<dbReference type="SMART" id="SM00184">
    <property type="entry name" value="RING"/>
    <property type="match status" value="1"/>
</dbReference>
<dbReference type="AlphaFoldDB" id="A0A1Y2LSS9"/>
<keyword evidence="8" id="KW-1185">Reference proteome</keyword>